<reference evidence="4 5" key="1">
    <citation type="submission" date="2017-06" db="EMBL/GenBank/DDBJ databases">
        <title>Aedes aegypti genome working group (AGWG) sequencing and assembly.</title>
        <authorList>
            <consortium name="Aedes aegypti Genome Working Group (AGWG)"/>
            <person name="Matthews B.J."/>
        </authorList>
    </citation>
    <scope>NUCLEOTIDE SEQUENCE [LARGE SCALE GENOMIC DNA]</scope>
    <source>
        <strain evidence="4 5">LVP_AGWG</strain>
    </source>
</reference>
<keyword evidence="5" id="KW-1185">Reference proteome</keyword>
<evidence type="ECO:0000256" key="2">
    <source>
        <dbReference type="ARBA" id="ARBA00023136"/>
    </source>
</evidence>
<dbReference type="Proteomes" id="UP000008820">
    <property type="component" value="Chromosome 2"/>
</dbReference>
<proteinExistence type="predicted"/>
<dbReference type="AlphaFoldDB" id="A0A6I8U7G4"/>
<dbReference type="EnsemblMetazoa" id="AAEL026110-RA">
    <property type="protein sequence ID" value="AAEL026110-PA"/>
    <property type="gene ID" value="AAEL026110"/>
</dbReference>
<organism evidence="4 5">
    <name type="scientific">Aedes aegypti</name>
    <name type="common">Yellowfever mosquito</name>
    <name type="synonym">Culex aegypti</name>
    <dbReference type="NCBI Taxonomy" id="7159"/>
    <lineage>
        <taxon>Eukaryota</taxon>
        <taxon>Metazoa</taxon>
        <taxon>Ecdysozoa</taxon>
        <taxon>Arthropoda</taxon>
        <taxon>Hexapoda</taxon>
        <taxon>Insecta</taxon>
        <taxon>Pterygota</taxon>
        <taxon>Neoptera</taxon>
        <taxon>Endopterygota</taxon>
        <taxon>Diptera</taxon>
        <taxon>Nematocera</taxon>
        <taxon>Culicoidea</taxon>
        <taxon>Culicidae</taxon>
        <taxon>Culicinae</taxon>
        <taxon>Aedini</taxon>
        <taxon>Aedes</taxon>
        <taxon>Stegomyia</taxon>
    </lineage>
</organism>
<keyword evidence="2" id="KW-0472">Membrane</keyword>
<sequence length="368" mass="41388">MQPTEPNLQAPSSPPRGSKRQRKENWCCSRSIPPVSSSRAWRGRSGAASLSTTATTMSFPVEPTNRRRRQRTMTTGRCLWMLVIPTLVLSTSLAVTQCNALDTYYSIARLHLSIPTSKEAYIILRDHPLLSVTLPRRENSTEQFCYSIESPTEPYLKVNDTSGDIWLASHFLDLRSPTEFIITAHTKQGGAALRRLSLTITPIPAGNISLSRFCEEHTDKICFWDRAIYKIQENESPGFAIGPLGTDLYQKLCRTHSVSYQLNNATNYLLASNGSLSSLIKLDYDSAHPGALLKANVRCTVRFSGNDVPVQFDKTVDINVLDRNDNRPRLQHTNDTRIDLLLDDPHINEVSRFGDYITKTGSCRKIRM</sequence>
<accession>A0A6I8U7G4</accession>
<evidence type="ECO:0000313" key="4">
    <source>
        <dbReference type="EnsemblMetazoa" id="AAEL026110-PA"/>
    </source>
</evidence>
<dbReference type="InterPro" id="IPR020894">
    <property type="entry name" value="Cadherin_CS"/>
</dbReference>
<evidence type="ECO:0000256" key="1">
    <source>
        <dbReference type="ARBA" id="ARBA00004370"/>
    </source>
</evidence>
<name>A0A6I8U7G4_AEDAE</name>
<feature type="compositionally biased region" description="Low complexity" evidence="3">
    <location>
        <begin position="36"/>
        <end position="58"/>
    </location>
</feature>
<feature type="compositionally biased region" description="Polar residues" evidence="3">
    <location>
        <begin position="1"/>
        <end position="11"/>
    </location>
</feature>
<comment type="subcellular location">
    <subcellularLocation>
        <location evidence="1">Membrane</location>
    </subcellularLocation>
</comment>
<evidence type="ECO:0000256" key="3">
    <source>
        <dbReference type="SAM" id="MobiDB-lite"/>
    </source>
</evidence>
<dbReference type="PROSITE" id="PS00232">
    <property type="entry name" value="CADHERIN_1"/>
    <property type="match status" value="1"/>
</dbReference>
<dbReference type="GO" id="GO:0007155">
    <property type="term" value="P:cell adhesion"/>
    <property type="evidence" value="ECO:0007669"/>
    <property type="project" value="InterPro"/>
</dbReference>
<gene>
    <name evidence="4" type="primary">110675178</name>
</gene>
<protein>
    <submittedName>
        <fullName evidence="4">Uncharacterized protein</fullName>
    </submittedName>
</protein>
<feature type="region of interest" description="Disordered" evidence="3">
    <location>
        <begin position="1"/>
        <end position="70"/>
    </location>
</feature>
<evidence type="ECO:0000313" key="5">
    <source>
        <dbReference type="Proteomes" id="UP000008820"/>
    </source>
</evidence>
<reference evidence="4" key="2">
    <citation type="submission" date="2020-05" db="UniProtKB">
        <authorList>
            <consortium name="EnsemblMetazoa"/>
        </authorList>
    </citation>
    <scope>IDENTIFICATION</scope>
    <source>
        <strain evidence="4">LVP_AGWG</strain>
    </source>
</reference>
<dbReference type="OrthoDB" id="3256376at2759"/>
<dbReference type="InParanoid" id="A0A6I8U7G4"/>
<dbReference type="GO" id="GO:0005886">
    <property type="term" value="C:plasma membrane"/>
    <property type="evidence" value="ECO:0007669"/>
    <property type="project" value="InterPro"/>
</dbReference>